<reference evidence="2 3" key="3">
    <citation type="submission" date="2020-02" db="EMBL/GenBank/DDBJ databases">
        <title>Newly sequenced genome of strain CSTR1 showed variability in Candidatus Kuenenia stuttgartiensis genomes.</title>
        <authorList>
            <person name="Ding C."/>
            <person name="Adrian L."/>
        </authorList>
    </citation>
    <scope>NUCLEOTIDE SEQUENCE [LARGE SCALE GENOMIC DNA]</scope>
    <source>
        <strain evidence="2 3">CSTR1</strain>
    </source>
</reference>
<dbReference type="Proteomes" id="UP000501926">
    <property type="component" value="Chromosome"/>
</dbReference>
<accession>Q1Q4T8</accession>
<dbReference type="EMBL" id="CP049055">
    <property type="protein sequence ID" value="QII12575.1"/>
    <property type="molecule type" value="Genomic_DNA"/>
</dbReference>
<reference evidence="1" key="2">
    <citation type="submission" date="2006-01" db="EMBL/GenBank/DDBJ databases">
        <authorList>
            <person name="Genoscope"/>
        </authorList>
    </citation>
    <scope>NUCLEOTIDE SEQUENCE</scope>
</reference>
<evidence type="ECO:0000313" key="3">
    <source>
        <dbReference type="Proteomes" id="UP000501926"/>
    </source>
</evidence>
<gene>
    <name evidence="2" type="ORF">KsCSTR_31960</name>
    <name evidence="1" type="ORF">kuste4270</name>
</gene>
<reference evidence="1" key="1">
    <citation type="journal article" date="2006" name="Nature">
        <title>Deciphering the evolution and metabolism of an anammox bacterium from a community genome.</title>
        <authorList>
            <person name="Strous M."/>
            <person name="Pelletier E."/>
            <person name="Mangenot S."/>
            <person name="Rattei T."/>
            <person name="Lehner A."/>
            <person name="Taylor M.W."/>
            <person name="Horn M."/>
            <person name="Daims H."/>
            <person name="Bartol-Mavel D."/>
            <person name="Wincker P."/>
            <person name="Barbe V."/>
            <person name="Fonknechten N."/>
            <person name="Vallenet D."/>
            <person name="Segurens B."/>
            <person name="Schenowitz-Truong C."/>
            <person name="Medigue C."/>
            <person name="Collingro A."/>
            <person name="Snel B."/>
            <person name="Dutilh B.E."/>
            <person name="OpDenCamp H.J.M."/>
            <person name="vanDerDrift C."/>
            <person name="Cirpus I."/>
            <person name="vanDePas-Schoonen K.T."/>
            <person name="Harhangi H.R."/>
            <person name="vanNiftrik L."/>
            <person name="Schmid M."/>
            <person name="Keltjens J."/>
            <person name="vanDeVossenberg J."/>
            <person name="Kartal B."/>
            <person name="Meier H."/>
            <person name="Frishman D."/>
            <person name="Huynen M.A."/>
            <person name="Mewes H."/>
            <person name="Weissenbach J."/>
            <person name="Jetten M.S.M."/>
            <person name="Wagner M."/>
            <person name="LePaslier D."/>
        </authorList>
    </citation>
    <scope>NUCLEOTIDE SEQUENCE</scope>
</reference>
<protein>
    <submittedName>
        <fullName evidence="1">Uncharacterized protein</fullName>
    </submittedName>
</protein>
<proteinExistence type="predicted"/>
<dbReference type="AlphaFoldDB" id="Q1Q4T8"/>
<evidence type="ECO:0000313" key="2">
    <source>
        <dbReference type="EMBL" id="QII12575.1"/>
    </source>
</evidence>
<name>Q1Q4T8_KUEST</name>
<evidence type="ECO:0000313" key="1">
    <source>
        <dbReference type="EMBL" id="CAJ75032.1"/>
    </source>
</evidence>
<dbReference type="EMBL" id="CT573071">
    <property type="protein sequence ID" value="CAJ75032.1"/>
    <property type="molecule type" value="Genomic_DNA"/>
</dbReference>
<organism evidence="1">
    <name type="scientific">Kuenenia stuttgartiensis</name>
    <dbReference type="NCBI Taxonomy" id="174633"/>
    <lineage>
        <taxon>Bacteria</taxon>
        <taxon>Pseudomonadati</taxon>
        <taxon>Planctomycetota</taxon>
        <taxon>Candidatus Brocadiia</taxon>
        <taxon>Candidatus Brocadiales</taxon>
        <taxon>Candidatus Brocadiaceae</taxon>
        <taxon>Candidatus Kuenenia</taxon>
    </lineage>
</organism>
<sequence>MFTTFSFDEKNRYLIPNTLFFRGIFFQRRKNIIISVTSLLYELFFRHIPKKHSFIK</sequence>